<reference evidence="2" key="1">
    <citation type="submission" date="2016-06" db="EMBL/GenBank/DDBJ databases">
        <title>Parallel loss of symbiosis genes in relatives of nitrogen-fixing non-legume Parasponia.</title>
        <authorList>
            <person name="Van Velzen R."/>
            <person name="Holmer R."/>
            <person name="Bu F."/>
            <person name="Rutten L."/>
            <person name="Van Zeijl A."/>
            <person name="Liu W."/>
            <person name="Santuari L."/>
            <person name="Cao Q."/>
            <person name="Sharma T."/>
            <person name="Shen D."/>
            <person name="Roswanjaya Y."/>
            <person name="Wardhani T."/>
            <person name="Kalhor M.S."/>
            <person name="Jansen J."/>
            <person name="Van den Hoogen J."/>
            <person name="Gungor B."/>
            <person name="Hartog M."/>
            <person name="Hontelez J."/>
            <person name="Verver J."/>
            <person name="Yang W.-C."/>
            <person name="Schijlen E."/>
            <person name="Repin R."/>
            <person name="Schilthuizen M."/>
            <person name="Schranz E."/>
            <person name="Heidstra R."/>
            <person name="Miyata K."/>
            <person name="Fedorova E."/>
            <person name="Kohlen W."/>
            <person name="Bisseling T."/>
            <person name="Smit S."/>
            <person name="Geurts R."/>
        </authorList>
    </citation>
    <scope>NUCLEOTIDE SEQUENCE [LARGE SCALE GENOMIC DNA]</scope>
    <source>
        <strain evidence="2">cv. RG33-2</strain>
    </source>
</reference>
<feature type="non-terminal residue" evidence="1">
    <location>
        <position position="1"/>
    </location>
</feature>
<name>A0A2P5A5T4_TREOI</name>
<organism evidence="1 2">
    <name type="scientific">Trema orientale</name>
    <name type="common">Charcoal tree</name>
    <name type="synonym">Celtis orientalis</name>
    <dbReference type="NCBI Taxonomy" id="63057"/>
    <lineage>
        <taxon>Eukaryota</taxon>
        <taxon>Viridiplantae</taxon>
        <taxon>Streptophyta</taxon>
        <taxon>Embryophyta</taxon>
        <taxon>Tracheophyta</taxon>
        <taxon>Spermatophyta</taxon>
        <taxon>Magnoliopsida</taxon>
        <taxon>eudicotyledons</taxon>
        <taxon>Gunneridae</taxon>
        <taxon>Pentapetalae</taxon>
        <taxon>rosids</taxon>
        <taxon>fabids</taxon>
        <taxon>Rosales</taxon>
        <taxon>Cannabaceae</taxon>
        <taxon>Trema</taxon>
    </lineage>
</organism>
<dbReference type="OrthoDB" id="10343124at2759"/>
<gene>
    <name evidence="1" type="ORF">TorRG33x02_357150</name>
</gene>
<accession>A0A2P5A5T4</accession>
<dbReference type="Proteomes" id="UP000237000">
    <property type="component" value="Unassembled WGS sequence"/>
</dbReference>
<comment type="caution">
    <text evidence="1">The sequence shown here is derived from an EMBL/GenBank/DDBJ whole genome shotgun (WGS) entry which is preliminary data.</text>
</comment>
<dbReference type="AlphaFoldDB" id="A0A2P5A5T4"/>
<proteinExistence type="predicted"/>
<evidence type="ECO:0000313" key="2">
    <source>
        <dbReference type="Proteomes" id="UP000237000"/>
    </source>
</evidence>
<evidence type="ECO:0000313" key="1">
    <source>
        <dbReference type="EMBL" id="PON31896.1"/>
    </source>
</evidence>
<sequence length="93" mass="10327">PGNCHCISLSEASVHHLLALDTPPSSAKDTWPVVETNFKMAKRLGSQLFRTQQMNTSRNCSLALGKSQKTVDGRLIFVEVDRTRKPEEDASSR</sequence>
<keyword evidence="2" id="KW-1185">Reference proteome</keyword>
<protein>
    <submittedName>
        <fullName evidence="1">Uncharacterized protein</fullName>
    </submittedName>
</protein>
<dbReference type="EMBL" id="JXTC01001211">
    <property type="protein sequence ID" value="PON31896.1"/>
    <property type="molecule type" value="Genomic_DNA"/>
</dbReference>
<dbReference type="InParanoid" id="A0A2P5A5T4"/>